<protein>
    <submittedName>
        <fullName evidence="11">Cyclic nucleotide-binding domain-containing protein</fullName>
    </submittedName>
</protein>
<comment type="caution">
    <text evidence="11">The sequence shown here is derived from an EMBL/GenBank/DDBJ whole genome shotgun (WGS) entry which is preliminary data.</text>
</comment>
<dbReference type="AlphaFoldDB" id="A0A6M0RJB7"/>
<dbReference type="InterPro" id="IPR000595">
    <property type="entry name" value="cNMP-bd_dom"/>
</dbReference>
<reference evidence="11 12" key="1">
    <citation type="journal article" date="2020" name="Microb. Ecol.">
        <title>Ecogenomics of the Marine Benthic Filamentous Cyanobacterium Adonisia.</title>
        <authorList>
            <person name="Walter J.M."/>
            <person name="Coutinho F.H."/>
            <person name="Leomil L."/>
            <person name="Hargreaves P.I."/>
            <person name="Campeao M.E."/>
            <person name="Vieira V.V."/>
            <person name="Silva B.S."/>
            <person name="Fistarol G.O."/>
            <person name="Salomon P.S."/>
            <person name="Sawabe T."/>
            <person name="Mino S."/>
            <person name="Hosokawa M."/>
            <person name="Miyashita H."/>
            <person name="Maruyama F."/>
            <person name="van Verk M.C."/>
            <person name="Dutilh B.E."/>
            <person name="Thompson C.C."/>
            <person name="Thompson F.L."/>
        </authorList>
    </citation>
    <scope>NUCLEOTIDE SEQUENCE [LARGE SCALE GENOMIC DNA]</scope>
    <source>
        <strain evidence="11 12">CCMR0081</strain>
    </source>
</reference>
<organism evidence="11 12">
    <name type="scientific">Adonisia turfae CCMR0081</name>
    <dbReference type="NCBI Taxonomy" id="2292702"/>
    <lineage>
        <taxon>Bacteria</taxon>
        <taxon>Bacillati</taxon>
        <taxon>Cyanobacteriota</taxon>
        <taxon>Adonisia</taxon>
        <taxon>Adonisia turfae</taxon>
    </lineage>
</organism>
<evidence type="ECO:0000313" key="11">
    <source>
        <dbReference type="EMBL" id="NEZ56286.1"/>
    </source>
</evidence>
<dbReference type="SUPFAM" id="SSF51206">
    <property type="entry name" value="cAMP-binding domain-like"/>
    <property type="match status" value="1"/>
</dbReference>
<dbReference type="InterPro" id="IPR014710">
    <property type="entry name" value="RmlC-like_jellyroll"/>
</dbReference>
<dbReference type="PROSITE" id="PS50042">
    <property type="entry name" value="CNMP_BINDING_3"/>
    <property type="match status" value="1"/>
</dbReference>
<dbReference type="CDD" id="cd00038">
    <property type="entry name" value="CAP_ED"/>
    <property type="match status" value="1"/>
</dbReference>
<dbReference type="Gene3D" id="2.60.120.10">
    <property type="entry name" value="Jelly Rolls"/>
    <property type="match status" value="1"/>
</dbReference>
<evidence type="ECO:0000256" key="2">
    <source>
        <dbReference type="ARBA" id="ARBA00022448"/>
    </source>
</evidence>
<keyword evidence="5" id="KW-0406">Ion transport</keyword>
<evidence type="ECO:0000256" key="3">
    <source>
        <dbReference type="ARBA" id="ARBA00022692"/>
    </source>
</evidence>
<keyword evidence="12" id="KW-1185">Reference proteome</keyword>
<keyword evidence="6" id="KW-0472">Membrane</keyword>
<evidence type="ECO:0000256" key="5">
    <source>
        <dbReference type="ARBA" id="ARBA00023065"/>
    </source>
</evidence>
<accession>A0A6M0RJB7</accession>
<keyword evidence="3" id="KW-0812">Transmembrane</keyword>
<keyword evidence="8" id="KW-0407">Ion channel</keyword>
<evidence type="ECO:0000256" key="4">
    <source>
        <dbReference type="ARBA" id="ARBA00022989"/>
    </source>
</evidence>
<dbReference type="GO" id="GO:0016020">
    <property type="term" value="C:membrane"/>
    <property type="evidence" value="ECO:0007669"/>
    <property type="project" value="UniProtKB-SubCell"/>
</dbReference>
<dbReference type="PANTHER" id="PTHR45638:SF11">
    <property type="entry name" value="CYCLIC NUCLEOTIDE-GATED CATION CHANNEL SUBUNIT A"/>
    <property type="match status" value="1"/>
</dbReference>
<evidence type="ECO:0000256" key="9">
    <source>
        <dbReference type="SAM" id="MobiDB-lite"/>
    </source>
</evidence>
<dbReference type="EMBL" id="QXHD01000004">
    <property type="protein sequence ID" value="NEZ56286.1"/>
    <property type="molecule type" value="Genomic_DNA"/>
</dbReference>
<comment type="subcellular location">
    <subcellularLocation>
        <location evidence="1">Membrane</location>
        <topology evidence="1">Multi-pass membrane protein</topology>
    </subcellularLocation>
</comment>
<gene>
    <name evidence="11" type="ORF">DXZ20_11510</name>
</gene>
<evidence type="ECO:0000256" key="1">
    <source>
        <dbReference type="ARBA" id="ARBA00004141"/>
    </source>
</evidence>
<proteinExistence type="predicted"/>
<evidence type="ECO:0000256" key="7">
    <source>
        <dbReference type="ARBA" id="ARBA00023286"/>
    </source>
</evidence>
<evidence type="ECO:0000313" key="12">
    <source>
        <dbReference type="Proteomes" id="UP000481033"/>
    </source>
</evidence>
<dbReference type="SMART" id="SM00100">
    <property type="entry name" value="cNMP"/>
    <property type="match status" value="1"/>
</dbReference>
<dbReference type="InterPro" id="IPR050866">
    <property type="entry name" value="CNG_cation_channel"/>
</dbReference>
<feature type="compositionally biased region" description="Polar residues" evidence="9">
    <location>
        <begin position="165"/>
        <end position="178"/>
    </location>
</feature>
<feature type="domain" description="Cyclic nucleotide-binding" evidence="10">
    <location>
        <begin position="16"/>
        <end position="131"/>
    </location>
</feature>
<dbReference type="Pfam" id="PF00027">
    <property type="entry name" value="cNMP_binding"/>
    <property type="match status" value="1"/>
</dbReference>
<evidence type="ECO:0000256" key="8">
    <source>
        <dbReference type="ARBA" id="ARBA00023303"/>
    </source>
</evidence>
<keyword evidence="7" id="KW-1071">Ligand-gated ion channel</keyword>
<keyword evidence="2" id="KW-0813">Transport</keyword>
<sequence>MLTSVDRLLFVRGVPIFKELRDDFLVRLASIMDELSFPANHRIFKEGEEGRSLYIVVSGQVRVHLRSQNLTTLDKGTCFGEMSLFDAEPRSASVTTINACDCLVLTQQQLYEAIDETPGIAVNIIKLLSRRIREINKERNQKQASQPTKISPILQDALQEVPRPNASNGNSKSQSPAKTRQRKVRQTPTTTRYENPWPY</sequence>
<keyword evidence="4" id="KW-1133">Transmembrane helix</keyword>
<dbReference type="RefSeq" id="WP_163667601.1">
    <property type="nucleotide sequence ID" value="NZ_QXHD01000004.1"/>
</dbReference>
<dbReference type="PANTHER" id="PTHR45638">
    <property type="entry name" value="CYCLIC NUCLEOTIDE-GATED CATION CHANNEL SUBUNIT A"/>
    <property type="match status" value="1"/>
</dbReference>
<dbReference type="Proteomes" id="UP000481033">
    <property type="component" value="Unassembled WGS sequence"/>
</dbReference>
<feature type="region of interest" description="Disordered" evidence="9">
    <location>
        <begin position="138"/>
        <end position="199"/>
    </location>
</feature>
<dbReference type="InterPro" id="IPR018490">
    <property type="entry name" value="cNMP-bd_dom_sf"/>
</dbReference>
<name>A0A6M0RJB7_9CYAN</name>
<evidence type="ECO:0000256" key="6">
    <source>
        <dbReference type="ARBA" id="ARBA00023136"/>
    </source>
</evidence>
<dbReference type="GO" id="GO:0005221">
    <property type="term" value="F:intracellularly cyclic nucleotide-activated monoatomic cation channel activity"/>
    <property type="evidence" value="ECO:0007669"/>
    <property type="project" value="InterPro"/>
</dbReference>
<dbReference type="InterPro" id="IPR018488">
    <property type="entry name" value="cNMP-bd_CS"/>
</dbReference>
<evidence type="ECO:0000259" key="10">
    <source>
        <dbReference type="PROSITE" id="PS50042"/>
    </source>
</evidence>
<dbReference type="GO" id="GO:0044877">
    <property type="term" value="F:protein-containing complex binding"/>
    <property type="evidence" value="ECO:0007669"/>
    <property type="project" value="TreeGrafter"/>
</dbReference>
<dbReference type="PROSITE" id="PS00889">
    <property type="entry name" value="CNMP_BINDING_2"/>
    <property type="match status" value="1"/>
</dbReference>